<name>A0A1H9ILK9_9GAMM</name>
<dbReference type="InterPro" id="IPR020843">
    <property type="entry name" value="ER"/>
</dbReference>
<dbReference type="GO" id="GO:0016491">
    <property type="term" value="F:oxidoreductase activity"/>
    <property type="evidence" value="ECO:0007669"/>
    <property type="project" value="InterPro"/>
</dbReference>
<feature type="domain" description="Enoyl reductase (ER)" evidence="1">
    <location>
        <begin position="16"/>
        <end position="287"/>
    </location>
</feature>
<protein>
    <submittedName>
        <fullName evidence="2">NADPH:quinone reductase</fullName>
    </submittedName>
</protein>
<accession>A0A1H9ILK9</accession>
<dbReference type="Gene3D" id="3.90.180.10">
    <property type="entry name" value="Medium-chain alcohol dehydrogenases, catalytic domain"/>
    <property type="match status" value="1"/>
</dbReference>
<gene>
    <name evidence="2" type="ORF">SAMN03080615_02634</name>
</gene>
<dbReference type="SUPFAM" id="SSF51735">
    <property type="entry name" value="NAD(P)-binding Rossmann-fold domains"/>
    <property type="match status" value="1"/>
</dbReference>
<dbReference type="Pfam" id="PF00107">
    <property type="entry name" value="ADH_zinc_N"/>
    <property type="match status" value="1"/>
</dbReference>
<dbReference type="RefSeq" id="WP_091358959.1">
    <property type="nucleotide sequence ID" value="NZ_AP025284.1"/>
</dbReference>
<dbReference type="Gene3D" id="3.40.50.720">
    <property type="entry name" value="NAD(P)-binding Rossmann-like Domain"/>
    <property type="match status" value="1"/>
</dbReference>
<evidence type="ECO:0000313" key="2">
    <source>
        <dbReference type="EMBL" id="SEQ75448.1"/>
    </source>
</evidence>
<dbReference type="InterPro" id="IPR011032">
    <property type="entry name" value="GroES-like_sf"/>
</dbReference>
<dbReference type="SUPFAM" id="SSF50129">
    <property type="entry name" value="GroES-like"/>
    <property type="match status" value="1"/>
</dbReference>
<reference evidence="3" key="1">
    <citation type="submission" date="2016-10" db="EMBL/GenBank/DDBJ databases">
        <authorList>
            <person name="Varghese N."/>
            <person name="Submissions S."/>
        </authorList>
    </citation>
    <scope>NUCLEOTIDE SEQUENCE [LARGE SCALE GENOMIC DNA]</scope>
    <source>
        <strain evidence="3">DSM 18887</strain>
    </source>
</reference>
<dbReference type="EMBL" id="FOGB01000007">
    <property type="protein sequence ID" value="SEQ75448.1"/>
    <property type="molecule type" value="Genomic_DNA"/>
</dbReference>
<dbReference type="SMART" id="SM00829">
    <property type="entry name" value="PKS_ER"/>
    <property type="match status" value="1"/>
</dbReference>
<proteinExistence type="predicted"/>
<dbReference type="PANTHER" id="PTHR43677:SF11">
    <property type="entry name" value="ZINC-CONTAINING ALCOHOL DEHYDROGENASE"/>
    <property type="match status" value="1"/>
</dbReference>
<sequence length="314" mass="32898">MKAAVITDFNQPPVIGEIADLILQPGEQRVFPRATAISQLVRAKASGLHYSSGTALPMVPGVDGVGLLENGDRVFFVFPRDGSMAEQAAVRSVLCVPIPDDLDDISAAALANPGMSSIAALQYRASFSVGETVLINGAAGASGRLAIQIARYLGASTIIATARNPDDADTLLALGADQFISLNQSAEQLTAAFRDLLETSPVDIVLDYLWGIPAACLLRAIPALPDNPLRYVNIGSMAGADLPLDAGTLRSKNLVLMGSGIGSVAPGNLIKSISQVFEWAQPAGLKINTKAMTLDQVTQAWQYTGSERLVLTIG</sequence>
<keyword evidence="3" id="KW-1185">Reference proteome</keyword>
<dbReference type="AlphaFoldDB" id="A0A1H9ILK9"/>
<evidence type="ECO:0000259" key="1">
    <source>
        <dbReference type="SMART" id="SM00829"/>
    </source>
</evidence>
<organism evidence="2 3">
    <name type="scientific">Amphritea atlantica</name>
    <dbReference type="NCBI Taxonomy" id="355243"/>
    <lineage>
        <taxon>Bacteria</taxon>
        <taxon>Pseudomonadati</taxon>
        <taxon>Pseudomonadota</taxon>
        <taxon>Gammaproteobacteria</taxon>
        <taxon>Oceanospirillales</taxon>
        <taxon>Oceanospirillaceae</taxon>
        <taxon>Amphritea</taxon>
    </lineage>
</organism>
<dbReference type="InterPro" id="IPR013149">
    <property type="entry name" value="ADH-like_C"/>
</dbReference>
<evidence type="ECO:0000313" key="3">
    <source>
        <dbReference type="Proteomes" id="UP000198749"/>
    </source>
</evidence>
<dbReference type="STRING" id="355243.SAMN03080615_02634"/>
<dbReference type="OrthoDB" id="9785812at2"/>
<dbReference type="InterPro" id="IPR051397">
    <property type="entry name" value="Zn-ADH-like_protein"/>
</dbReference>
<dbReference type="InterPro" id="IPR036291">
    <property type="entry name" value="NAD(P)-bd_dom_sf"/>
</dbReference>
<dbReference type="PANTHER" id="PTHR43677">
    <property type="entry name" value="SHORT-CHAIN DEHYDROGENASE/REDUCTASE"/>
    <property type="match status" value="1"/>
</dbReference>
<dbReference type="Proteomes" id="UP000198749">
    <property type="component" value="Unassembled WGS sequence"/>
</dbReference>